<keyword evidence="2" id="KW-0808">Transferase</keyword>
<name>A0A6P3ZU79_ZIZJJ</name>
<dbReference type="GeneID" id="107419063"/>
<accession>A0A6P3ZU79</accession>
<organism evidence="3 4">
    <name type="scientific">Ziziphus jujuba</name>
    <name type="common">Chinese jujube</name>
    <name type="synonym">Ziziphus sativa</name>
    <dbReference type="NCBI Taxonomy" id="326968"/>
    <lineage>
        <taxon>Eukaryota</taxon>
        <taxon>Viridiplantae</taxon>
        <taxon>Streptophyta</taxon>
        <taxon>Embryophyta</taxon>
        <taxon>Tracheophyta</taxon>
        <taxon>Spermatophyta</taxon>
        <taxon>Magnoliopsida</taxon>
        <taxon>eudicotyledons</taxon>
        <taxon>Gunneridae</taxon>
        <taxon>Pentapetalae</taxon>
        <taxon>rosids</taxon>
        <taxon>fabids</taxon>
        <taxon>Rosales</taxon>
        <taxon>Rhamnaceae</taxon>
        <taxon>Paliureae</taxon>
        <taxon>Ziziphus</taxon>
    </lineage>
</organism>
<gene>
    <name evidence="4" type="primary">LOC107419063</name>
</gene>
<dbReference type="InParanoid" id="A0A6P3ZU79"/>
<sequence>MSTSSDSSATFKETHILVYGQFSSSHFKPILDLTYRLLTRGLRVTVAVTTNNLHLLQPLVSTYPSSLQTFPLVYAENTDPSRDWLFANACTTYELHSPVLLQFFQTHPSPPVAIISDFFLGWTYELASKLGVPRLLFSPSPACALSVYYSLWRHLPKKEDANDAVSFPSVPNSPSFPFRQLPPYYLAYKDGDADSEFYRNCELGNMASWGVVFNSFAELEGVYIDRIEEEHGVGRVWAVGPLHQGTESVTTTSVESGGSKHGLLTWPDQRPNGSVIFVSFGSWVTLLDEQIKELALACQWGPRRTRGR</sequence>
<reference evidence="3" key="1">
    <citation type="submission" date="2025-05" db="UniProtKB">
        <authorList>
            <consortium name="RefSeq"/>
        </authorList>
    </citation>
    <scope>NUCLEOTIDE SEQUENCE [LARGE SCALE GENOMIC DNA]</scope>
</reference>
<proteinExistence type="inferred from homology"/>
<dbReference type="PANTHER" id="PTHR48047:SF118">
    <property type="entry name" value="HEXOSYLTRANSFERASE-RELATED"/>
    <property type="match status" value="1"/>
</dbReference>
<dbReference type="PANTHER" id="PTHR48047">
    <property type="entry name" value="GLYCOSYLTRANSFERASE"/>
    <property type="match status" value="1"/>
</dbReference>
<keyword evidence="2" id="KW-0328">Glycosyltransferase</keyword>
<dbReference type="SUPFAM" id="SSF53756">
    <property type="entry name" value="UDP-Glycosyltransferase/glycogen phosphorylase"/>
    <property type="match status" value="1"/>
</dbReference>
<evidence type="ECO:0000313" key="3">
    <source>
        <dbReference type="Proteomes" id="UP001652623"/>
    </source>
</evidence>
<dbReference type="Proteomes" id="UP001652623">
    <property type="component" value="Chromosome 2"/>
</dbReference>
<dbReference type="RefSeq" id="XP_015883270.3">
    <property type="nucleotide sequence ID" value="XM_016027784.3"/>
</dbReference>
<reference evidence="4" key="2">
    <citation type="submission" date="2025-08" db="UniProtKB">
        <authorList>
            <consortium name="RefSeq"/>
        </authorList>
    </citation>
    <scope>IDENTIFICATION</scope>
    <source>
        <tissue evidence="4">Seedling</tissue>
    </source>
</reference>
<dbReference type="Gene3D" id="3.40.50.2000">
    <property type="entry name" value="Glycogen Phosphorylase B"/>
    <property type="match status" value="2"/>
</dbReference>
<evidence type="ECO:0000313" key="4">
    <source>
        <dbReference type="RefSeq" id="XP_015883270.3"/>
    </source>
</evidence>
<evidence type="ECO:0000256" key="2">
    <source>
        <dbReference type="ARBA" id="ARBA00022676"/>
    </source>
</evidence>
<dbReference type="GO" id="GO:0035251">
    <property type="term" value="F:UDP-glucosyltransferase activity"/>
    <property type="evidence" value="ECO:0007669"/>
    <property type="project" value="TreeGrafter"/>
</dbReference>
<dbReference type="AlphaFoldDB" id="A0A6P3ZU79"/>
<evidence type="ECO:0000256" key="1">
    <source>
        <dbReference type="ARBA" id="ARBA00009995"/>
    </source>
</evidence>
<comment type="similarity">
    <text evidence="1">Belongs to the UDP-glycosyltransferase family.</text>
</comment>
<dbReference type="KEGG" id="zju:107419063"/>
<keyword evidence="3" id="KW-1185">Reference proteome</keyword>
<protein>
    <submittedName>
        <fullName evidence="4">UDP-glycosyltransferase 89B2</fullName>
    </submittedName>
</protein>